<dbReference type="GO" id="GO:0009089">
    <property type="term" value="P:lysine biosynthetic process via diaminopimelate"/>
    <property type="evidence" value="ECO:0007669"/>
    <property type="project" value="UniProtKB-UniPathway"/>
</dbReference>
<keyword evidence="10" id="KW-0028">Amino-acid biosynthesis</keyword>
<dbReference type="NCBIfam" id="NF006570">
    <property type="entry name" value="PRK09084.1"/>
    <property type="match status" value="1"/>
</dbReference>
<dbReference type="PROSITE" id="PS00324">
    <property type="entry name" value="ASPARTOKINASE"/>
    <property type="match status" value="1"/>
</dbReference>
<dbReference type="GO" id="GO:0009088">
    <property type="term" value="P:threonine biosynthetic process"/>
    <property type="evidence" value="ECO:0007669"/>
    <property type="project" value="UniProtKB-UniPathway"/>
</dbReference>
<dbReference type="Pfam" id="PF22468">
    <property type="entry name" value="ACT_9"/>
    <property type="match status" value="1"/>
</dbReference>
<gene>
    <name evidence="12" type="ORF">SPIROBIBN47_240017</name>
</gene>
<comment type="pathway">
    <text evidence="1 10">Amino-acid biosynthesis; L-lysine biosynthesis via DAP pathway; (S)-tetrahydrodipicolinate from L-aspartate: step 1/4.</text>
</comment>
<dbReference type="InterPro" id="IPR001048">
    <property type="entry name" value="Asp/Glu/Uridylate_kinase"/>
</dbReference>
<dbReference type="NCBIfam" id="TIGR00657">
    <property type="entry name" value="asp_kinases"/>
    <property type="match status" value="1"/>
</dbReference>
<dbReference type="InterPro" id="IPR045865">
    <property type="entry name" value="ACT-like_dom_sf"/>
</dbReference>
<evidence type="ECO:0000256" key="10">
    <source>
        <dbReference type="RuleBase" id="RU004249"/>
    </source>
</evidence>
<keyword evidence="6 8" id="KW-0067">ATP-binding</keyword>
<keyword evidence="3 9" id="KW-0808">Transferase</keyword>
<dbReference type="GO" id="GO:0005524">
    <property type="term" value="F:ATP binding"/>
    <property type="evidence" value="ECO:0007669"/>
    <property type="project" value="UniProtKB-KW"/>
</dbReference>
<protein>
    <recommendedName>
        <fullName evidence="9">Aspartokinase</fullName>
        <ecNumber evidence="9">2.7.2.4</ecNumber>
    </recommendedName>
</protein>
<organism evidence="12">
    <name type="scientific">uncultured spirochete</name>
    <dbReference type="NCBI Taxonomy" id="156406"/>
    <lineage>
        <taxon>Bacteria</taxon>
        <taxon>Pseudomonadati</taxon>
        <taxon>Spirochaetota</taxon>
        <taxon>Spirochaetia</taxon>
        <taxon>Spirochaetales</taxon>
        <taxon>environmental samples</taxon>
    </lineage>
</organism>
<dbReference type="GO" id="GO:0004072">
    <property type="term" value="F:aspartate kinase activity"/>
    <property type="evidence" value="ECO:0007669"/>
    <property type="project" value="UniProtKB-EC"/>
</dbReference>
<evidence type="ECO:0000256" key="4">
    <source>
        <dbReference type="ARBA" id="ARBA00022741"/>
    </source>
</evidence>
<dbReference type="UniPathway" id="UPA00034">
    <property type="reaction ID" value="UER00015"/>
</dbReference>
<reference evidence="12" key="1">
    <citation type="submission" date="2017-02" db="EMBL/GenBank/DDBJ databases">
        <authorList>
            <person name="Regsiter A."/>
            <person name="William W."/>
        </authorList>
    </citation>
    <scope>NUCLEOTIDE SEQUENCE</scope>
    <source>
        <strain evidence="12">Bib</strain>
    </source>
</reference>
<evidence type="ECO:0000256" key="7">
    <source>
        <dbReference type="ARBA" id="ARBA00047872"/>
    </source>
</evidence>
<dbReference type="UniPathway" id="UPA00051">
    <property type="reaction ID" value="UER00462"/>
</dbReference>
<dbReference type="PROSITE" id="PS51671">
    <property type="entry name" value="ACT"/>
    <property type="match status" value="1"/>
</dbReference>
<comment type="pathway">
    <text evidence="10">Amino-acid biosynthesis; L-threonine biosynthesis; L-threonine from L-aspartate: step 1/5.</text>
</comment>
<comment type="pathway">
    <text evidence="10">Amino-acid biosynthesis; L-methionine biosynthesis via de novo pathway; L-homoserine from L-aspartate: step 1/3.</text>
</comment>
<evidence type="ECO:0000256" key="3">
    <source>
        <dbReference type="ARBA" id="ARBA00022679"/>
    </source>
</evidence>
<comment type="catalytic activity">
    <reaction evidence="7 9">
        <text>L-aspartate + ATP = 4-phospho-L-aspartate + ADP</text>
        <dbReference type="Rhea" id="RHEA:23776"/>
        <dbReference type="ChEBI" id="CHEBI:29991"/>
        <dbReference type="ChEBI" id="CHEBI:30616"/>
        <dbReference type="ChEBI" id="CHEBI:57535"/>
        <dbReference type="ChEBI" id="CHEBI:456216"/>
        <dbReference type="EC" id="2.7.2.4"/>
    </reaction>
</comment>
<evidence type="ECO:0000256" key="1">
    <source>
        <dbReference type="ARBA" id="ARBA00004766"/>
    </source>
</evidence>
<dbReference type="CDD" id="cd04243">
    <property type="entry name" value="AAK_AK-HSDH-like"/>
    <property type="match status" value="1"/>
</dbReference>
<feature type="binding site" evidence="8">
    <location>
        <position position="125"/>
    </location>
    <ligand>
        <name>substrate</name>
    </ligand>
</feature>
<name>A0A3P3XI40_9SPIR</name>
<proteinExistence type="inferred from homology"/>
<feature type="binding site" evidence="8">
    <location>
        <begin position="7"/>
        <end position="10"/>
    </location>
    <ligand>
        <name>ATP</name>
        <dbReference type="ChEBI" id="CHEBI:30616"/>
    </ligand>
</feature>
<sequence length="447" mass="48084">MTALVMKFGGTSVGNAERIREVARIVQSRQGRKRIVVVSAMAGITNLLFEMAEAARQHDLDRAVQILSKIEQMHLEASRSLDLATPDIIGRIKEIVENLQRRIHGIDLLGELSPRTMDEVASSGERLSSILVAGYLGCPLLDARKVIRTDSHFGTARPKLAAIKKLAALHIVPLLESYDIIVTQGYIGSEDAGDTTTLGRGGSDYSAGLIGAALQADEIEIWTDVEGILTADPRLVPSARTVEVLSYQEAAELASYGAKVLHPATVRPALDAGIPVTIRSTFKPDGMYSTISPGESSGRPCVAIAMRRNVVIISVTQESMTDQAGFLAKLFDVFGRRGVSVDLVSTSEICVSVSLDKSAPLEALTQDLEKLGQVSIARERAVIAVVGDLLRKTPEVLRKTFIAIDGIPVDLISMGANAINLSLIVQEAQADRAVQNLHAAFFEEGER</sequence>
<dbReference type="UniPathway" id="UPA00050">
    <property type="reaction ID" value="UER00461"/>
</dbReference>
<dbReference type="InterPro" id="IPR002912">
    <property type="entry name" value="ACT_dom"/>
</dbReference>
<dbReference type="EMBL" id="FWDM01000017">
    <property type="protein sequence ID" value="SLM12238.1"/>
    <property type="molecule type" value="Genomic_DNA"/>
</dbReference>
<evidence type="ECO:0000256" key="9">
    <source>
        <dbReference type="RuleBase" id="RU003448"/>
    </source>
</evidence>
<dbReference type="InterPro" id="IPR001341">
    <property type="entry name" value="Asp_kinase"/>
</dbReference>
<dbReference type="InterPro" id="IPR036393">
    <property type="entry name" value="AceGlu_kinase-like_sf"/>
</dbReference>
<feature type="domain" description="ACT" evidence="11">
    <location>
        <begin position="315"/>
        <end position="385"/>
    </location>
</feature>
<dbReference type="PANTHER" id="PTHR21499:SF59">
    <property type="entry name" value="ASPARTOKINASE"/>
    <property type="match status" value="1"/>
</dbReference>
<dbReference type="Pfam" id="PF00696">
    <property type="entry name" value="AA_kinase"/>
    <property type="match status" value="1"/>
</dbReference>
<dbReference type="GO" id="GO:0009090">
    <property type="term" value="P:homoserine biosynthetic process"/>
    <property type="evidence" value="ECO:0007669"/>
    <property type="project" value="TreeGrafter"/>
</dbReference>
<evidence type="ECO:0000256" key="6">
    <source>
        <dbReference type="ARBA" id="ARBA00022840"/>
    </source>
</evidence>
<feature type="binding site" evidence="8">
    <location>
        <position position="234"/>
    </location>
    <ligand>
        <name>ATP</name>
        <dbReference type="ChEBI" id="CHEBI:30616"/>
    </ligand>
</feature>
<feature type="binding site" evidence="8">
    <location>
        <begin position="259"/>
        <end position="260"/>
    </location>
    <ligand>
        <name>ATP</name>
        <dbReference type="ChEBI" id="CHEBI:30616"/>
    </ligand>
</feature>
<dbReference type="SUPFAM" id="SSF53633">
    <property type="entry name" value="Carbamate kinase-like"/>
    <property type="match status" value="1"/>
</dbReference>
<evidence type="ECO:0000313" key="12">
    <source>
        <dbReference type="EMBL" id="SLM12238.1"/>
    </source>
</evidence>
<comment type="similarity">
    <text evidence="2 9">Belongs to the aspartokinase family.</text>
</comment>
<accession>A0A3P3XI40</accession>
<evidence type="ECO:0000256" key="8">
    <source>
        <dbReference type="PIRSR" id="PIRSR000726-1"/>
    </source>
</evidence>
<dbReference type="PIRSF" id="PIRSF000726">
    <property type="entry name" value="Asp_kin"/>
    <property type="match status" value="1"/>
</dbReference>
<dbReference type="InterPro" id="IPR054352">
    <property type="entry name" value="ACT_Aspartokinase"/>
</dbReference>
<dbReference type="InterPro" id="IPR018042">
    <property type="entry name" value="Aspartate_kinase_CS"/>
</dbReference>
<dbReference type="GO" id="GO:0005829">
    <property type="term" value="C:cytosol"/>
    <property type="evidence" value="ECO:0007669"/>
    <property type="project" value="TreeGrafter"/>
</dbReference>
<evidence type="ECO:0000259" key="11">
    <source>
        <dbReference type="PROSITE" id="PS51671"/>
    </source>
</evidence>
<feature type="binding site" evidence="8">
    <location>
        <begin position="223"/>
        <end position="224"/>
    </location>
    <ligand>
        <name>ATP</name>
        <dbReference type="ChEBI" id="CHEBI:30616"/>
    </ligand>
</feature>
<dbReference type="PANTHER" id="PTHR21499">
    <property type="entry name" value="ASPARTATE KINASE"/>
    <property type="match status" value="1"/>
</dbReference>
<dbReference type="InterPro" id="IPR005260">
    <property type="entry name" value="Asp_kin_monofn"/>
</dbReference>
<dbReference type="SUPFAM" id="SSF55021">
    <property type="entry name" value="ACT-like"/>
    <property type="match status" value="2"/>
</dbReference>
<evidence type="ECO:0000256" key="2">
    <source>
        <dbReference type="ARBA" id="ARBA00010122"/>
    </source>
</evidence>
<keyword evidence="4 8" id="KW-0547">Nucleotide-binding</keyword>
<dbReference type="Gene3D" id="3.30.70.260">
    <property type="match status" value="2"/>
</dbReference>
<dbReference type="Gene3D" id="1.20.120.1320">
    <property type="entry name" value="Aspartokinase, catalytic domain"/>
    <property type="match status" value="1"/>
</dbReference>
<dbReference type="Gene3D" id="3.40.1160.10">
    <property type="entry name" value="Acetylglutamate kinase-like"/>
    <property type="match status" value="1"/>
</dbReference>
<keyword evidence="5 9" id="KW-0418">Kinase</keyword>
<feature type="binding site" evidence="8">
    <location>
        <position position="45"/>
    </location>
    <ligand>
        <name>substrate</name>
    </ligand>
</feature>
<dbReference type="InterPro" id="IPR042199">
    <property type="entry name" value="AsparK_Bifunc_asparK/hSer_DH"/>
</dbReference>
<dbReference type="EC" id="2.7.2.4" evidence="9"/>
<dbReference type="AlphaFoldDB" id="A0A3P3XI40"/>
<evidence type="ECO:0000256" key="5">
    <source>
        <dbReference type="ARBA" id="ARBA00022777"/>
    </source>
</evidence>